<organism evidence="3 4">
    <name type="scientific">Dryococelus australis</name>
    <dbReference type="NCBI Taxonomy" id="614101"/>
    <lineage>
        <taxon>Eukaryota</taxon>
        <taxon>Metazoa</taxon>
        <taxon>Ecdysozoa</taxon>
        <taxon>Arthropoda</taxon>
        <taxon>Hexapoda</taxon>
        <taxon>Insecta</taxon>
        <taxon>Pterygota</taxon>
        <taxon>Neoptera</taxon>
        <taxon>Polyneoptera</taxon>
        <taxon>Phasmatodea</taxon>
        <taxon>Verophasmatodea</taxon>
        <taxon>Anareolatae</taxon>
        <taxon>Phasmatidae</taxon>
        <taxon>Eurycanthinae</taxon>
        <taxon>Dryococelus</taxon>
    </lineage>
</organism>
<feature type="compositionally biased region" description="Basic and acidic residues" evidence="1">
    <location>
        <begin position="701"/>
        <end position="716"/>
    </location>
</feature>
<keyword evidence="2" id="KW-1133">Transmembrane helix</keyword>
<name>A0ABQ9H933_9NEOP</name>
<comment type="caution">
    <text evidence="3">The sequence shown here is derived from an EMBL/GenBank/DDBJ whole genome shotgun (WGS) entry which is preliminary data.</text>
</comment>
<keyword evidence="2" id="KW-0472">Membrane</keyword>
<evidence type="ECO:0000313" key="4">
    <source>
        <dbReference type="Proteomes" id="UP001159363"/>
    </source>
</evidence>
<dbReference type="Proteomes" id="UP001159363">
    <property type="component" value="Chromosome 5"/>
</dbReference>
<feature type="transmembrane region" description="Helical" evidence="2">
    <location>
        <begin position="541"/>
        <end position="559"/>
    </location>
</feature>
<keyword evidence="2" id="KW-0812">Transmembrane</keyword>
<protein>
    <submittedName>
        <fullName evidence="3">Uncharacterized protein</fullName>
    </submittedName>
</protein>
<keyword evidence="4" id="KW-1185">Reference proteome</keyword>
<dbReference type="EMBL" id="JARBHB010000006">
    <property type="protein sequence ID" value="KAJ8880815.1"/>
    <property type="molecule type" value="Genomic_DNA"/>
</dbReference>
<accession>A0ABQ9H933</accession>
<sequence>MRLNRLEDGAPGVECKCGGSGSSPRKLSDERQRPSSFPRANILMSERKNGFGFRVTQSCVEKQLSDARELSAHVLRLHVRRRRSQEHVSKRGLPRDTLPLPYRPFFTASLQPSSLRPCRVRGLQALVYNPLSDHGLTTRLSIRASAHPGYETGRALSLPWYKERTFCPSQGFKILAAYSHAINIQNLRRTLNSSVLPDDEQWRCAVSASTDVGRLLPGPAAPRVGSTIEVVFLIGYTQAYKWSKRLRVGRRVEVYHSSTSTEGNAGLNSIGLFLVGSYGEYGVRDSCRDSVSSAGRVLVAAQQIDGTLVVMGRVYRNIIRRYNVYNDFRWSPHRAAAVVRQKPIAALTIDKRGASGVGVGFVLGARKISPALNSSEAPDVLFARLVARGFLCRESRGRGVCVFGGVEGGLEKRGGGYLAQARATMFDHLREWNEMLLPFVYIGPRTNRCLLPCLTAVYCSTPPAVYGPLGPLHQAPRFSAQNCFAKQTAWSRSQFIRPLTPTRPSSGRSARDLPPRRLEQFAAYRMYTFRAGDVMRLQHNMFSLFCILALAVYLASYFGKQMNKARFPRYAIALQRYPRRESDLVGCCAVQIHLGKELEKFSVFHYLWRDWGSRREGRITPHRAGDTADERVRAPLSCLALAWNARRPAHEYERGSLPQTLALRRYGDTSVTISEYGAVPHNEGAGETGDPRENPLTNGIVRHDSHLRKSGDPARD</sequence>
<proteinExistence type="predicted"/>
<evidence type="ECO:0000313" key="3">
    <source>
        <dbReference type="EMBL" id="KAJ8880815.1"/>
    </source>
</evidence>
<evidence type="ECO:0000256" key="2">
    <source>
        <dbReference type="SAM" id="Phobius"/>
    </source>
</evidence>
<gene>
    <name evidence="3" type="ORF">PR048_017286</name>
</gene>
<feature type="region of interest" description="Disordered" evidence="1">
    <location>
        <begin position="1"/>
        <end position="38"/>
    </location>
</feature>
<reference evidence="3 4" key="1">
    <citation type="submission" date="2023-02" db="EMBL/GenBank/DDBJ databases">
        <title>LHISI_Scaffold_Assembly.</title>
        <authorList>
            <person name="Stuart O.P."/>
            <person name="Cleave R."/>
            <person name="Magrath M.J.L."/>
            <person name="Mikheyev A.S."/>
        </authorList>
    </citation>
    <scope>NUCLEOTIDE SEQUENCE [LARGE SCALE GENOMIC DNA]</scope>
    <source>
        <strain evidence="3">Daus_M_001</strain>
        <tissue evidence="3">Leg muscle</tissue>
    </source>
</reference>
<feature type="region of interest" description="Disordered" evidence="1">
    <location>
        <begin position="676"/>
        <end position="716"/>
    </location>
</feature>
<evidence type="ECO:0000256" key="1">
    <source>
        <dbReference type="SAM" id="MobiDB-lite"/>
    </source>
</evidence>